<comment type="caution">
    <text evidence="1">The sequence shown here is derived from an EMBL/GenBank/DDBJ whole genome shotgun (WGS) entry which is preliminary data.</text>
</comment>
<evidence type="ECO:0000313" key="2">
    <source>
        <dbReference type="Proteomes" id="UP000198211"/>
    </source>
</evidence>
<dbReference type="EMBL" id="NBNE01005191">
    <property type="protein sequence ID" value="OWZ04029.1"/>
    <property type="molecule type" value="Genomic_DNA"/>
</dbReference>
<proteinExistence type="predicted"/>
<sequence length="140" mass="15126">MVPQPDEVMVNDLVVLPYCADSRSDATVIPRAVVDEPLAPGCKTEIFCLPKPIEAIVAGGSTATCVYTVTVDIVLWAGAGNVHLREVTWWIMEGSETDFLFGNDTLLEQLAGDDHPEDSGPFEIEETSDLDPSVLLCMTS</sequence>
<gene>
    <name evidence="1" type="ORF">PHMEG_00024145</name>
</gene>
<evidence type="ECO:0000313" key="1">
    <source>
        <dbReference type="EMBL" id="OWZ04029.1"/>
    </source>
</evidence>
<dbReference type="Proteomes" id="UP000198211">
    <property type="component" value="Unassembled WGS sequence"/>
</dbReference>
<protein>
    <submittedName>
        <fullName evidence="1">Uncharacterized protein</fullName>
    </submittedName>
</protein>
<dbReference type="OrthoDB" id="126052at2759"/>
<accession>A0A225VGD7</accession>
<keyword evidence="2" id="KW-1185">Reference proteome</keyword>
<name>A0A225VGD7_9STRA</name>
<dbReference type="AlphaFoldDB" id="A0A225VGD7"/>
<reference evidence="2" key="1">
    <citation type="submission" date="2017-03" db="EMBL/GenBank/DDBJ databases">
        <title>Phytopthora megakarya and P. palmivora, two closely related causual agents of cacao black pod achieved similar genome size and gene model numbers by different mechanisms.</title>
        <authorList>
            <person name="Ali S."/>
            <person name="Shao J."/>
            <person name="Larry D.J."/>
            <person name="Kronmiller B."/>
            <person name="Shen D."/>
            <person name="Strem M.D."/>
            <person name="Melnick R.L."/>
            <person name="Guiltinan M.J."/>
            <person name="Tyler B.M."/>
            <person name="Meinhardt L.W."/>
            <person name="Bailey B.A."/>
        </authorList>
    </citation>
    <scope>NUCLEOTIDE SEQUENCE [LARGE SCALE GENOMIC DNA]</scope>
    <source>
        <strain evidence="2">zdho120</strain>
    </source>
</reference>
<organism evidence="1 2">
    <name type="scientific">Phytophthora megakarya</name>
    <dbReference type="NCBI Taxonomy" id="4795"/>
    <lineage>
        <taxon>Eukaryota</taxon>
        <taxon>Sar</taxon>
        <taxon>Stramenopiles</taxon>
        <taxon>Oomycota</taxon>
        <taxon>Peronosporomycetes</taxon>
        <taxon>Peronosporales</taxon>
        <taxon>Peronosporaceae</taxon>
        <taxon>Phytophthora</taxon>
    </lineage>
</organism>